<reference evidence="1 2" key="1">
    <citation type="journal article" date="2011" name="Stand. Genomic Sci.">
        <title>Complete genome sequence of Thermomonospora curvata type strain (B9).</title>
        <authorList>
            <person name="Chertkov O."/>
            <person name="Sikorski J."/>
            <person name="Nolan M."/>
            <person name="Lapidus A."/>
            <person name="Lucas S."/>
            <person name="Del Rio T.G."/>
            <person name="Tice H."/>
            <person name="Cheng J.F."/>
            <person name="Goodwin L."/>
            <person name="Pitluck S."/>
            <person name="Liolios K."/>
            <person name="Ivanova N."/>
            <person name="Mavromatis K."/>
            <person name="Mikhailova N."/>
            <person name="Ovchinnikova G."/>
            <person name="Pati A."/>
            <person name="Chen A."/>
            <person name="Palaniappan K."/>
            <person name="Djao O.D."/>
            <person name="Land M."/>
            <person name="Hauser L."/>
            <person name="Chang Y.J."/>
            <person name="Jeffries C.D."/>
            <person name="Brettin T."/>
            <person name="Han C."/>
            <person name="Detter J.C."/>
            <person name="Rohde M."/>
            <person name="Goker M."/>
            <person name="Woyke T."/>
            <person name="Bristow J."/>
            <person name="Eisen J.A."/>
            <person name="Markowitz V."/>
            <person name="Hugenholtz P."/>
            <person name="Klenk H.P."/>
            <person name="Kyrpides N.C."/>
        </authorList>
    </citation>
    <scope>NUCLEOTIDE SEQUENCE [LARGE SCALE GENOMIC DNA]</scope>
    <source>
        <strain evidence="2">ATCC 19995 / DSM 43183 / JCM 3096 / KCTC 9072 / NBRC 15933 / NCIMB 10081 / Henssen B9</strain>
    </source>
</reference>
<gene>
    <name evidence="1" type="ordered locus">Tcur_1195</name>
</gene>
<protein>
    <recommendedName>
        <fullName evidence="3">Phosphotransacetylase</fullName>
    </recommendedName>
</protein>
<dbReference type="InterPro" id="IPR046646">
    <property type="entry name" value="DUF6758"/>
</dbReference>
<dbReference type="OrthoDB" id="5179979at2"/>
<dbReference type="Proteomes" id="UP000001918">
    <property type="component" value="Chromosome"/>
</dbReference>
<evidence type="ECO:0000313" key="2">
    <source>
        <dbReference type="Proteomes" id="UP000001918"/>
    </source>
</evidence>
<dbReference type="AlphaFoldDB" id="D1A982"/>
<dbReference type="EMBL" id="CP001738">
    <property type="protein sequence ID" value="ACY96778.1"/>
    <property type="molecule type" value="Genomic_DNA"/>
</dbReference>
<sequence>MRADPTCPRCGGSLRPPGIWSSDWICAAHGAVLPRQPARRPSREGLTVALRDARVPLWTPWPLPVGWLVTGFLDVGDERSGARALATALSGPGLLQGPADMLVIAEEPGVGLGAHFAGLDGFDGGGAGDDTPPHAKIGIRTSGERPHQVPLWVIDGAPDRAVYIGEAMGNWLWIVLWPAETGVLVLEELQLLDLREPGMDLDLPYGAFCPRLRQ</sequence>
<organism evidence="1 2">
    <name type="scientific">Thermomonospora curvata (strain ATCC 19995 / DSM 43183 / JCM 3096 / KCTC 9072 / NBRC 15933 / NCIMB 10081 / Henssen B9)</name>
    <dbReference type="NCBI Taxonomy" id="471852"/>
    <lineage>
        <taxon>Bacteria</taxon>
        <taxon>Bacillati</taxon>
        <taxon>Actinomycetota</taxon>
        <taxon>Actinomycetes</taxon>
        <taxon>Streptosporangiales</taxon>
        <taxon>Thermomonosporaceae</taxon>
        <taxon>Thermomonospora</taxon>
    </lineage>
</organism>
<dbReference type="RefSeq" id="WP_012851562.1">
    <property type="nucleotide sequence ID" value="NC_013510.1"/>
</dbReference>
<name>D1A982_THECD</name>
<proteinExistence type="predicted"/>
<dbReference type="Pfam" id="PF20544">
    <property type="entry name" value="DUF6758"/>
    <property type="match status" value="1"/>
</dbReference>
<accession>D1A982</accession>
<dbReference type="STRING" id="471852.Tcur_1195"/>
<dbReference type="KEGG" id="tcu:Tcur_1195"/>
<dbReference type="HOGENOM" id="CLU_118602_0_0_11"/>
<keyword evidence="2" id="KW-1185">Reference proteome</keyword>
<evidence type="ECO:0000313" key="1">
    <source>
        <dbReference type="EMBL" id="ACY96778.1"/>
    </source>
</evidence>
<evidence type="ECO:0008006" key="3">
    <source>
        <dbReference type="Google" id="ProtNLM"/>
    </source>
</evidence>
<dbReference type="eggNOG" id="ENOG5030GNI">
    <property type="taxonomic scope" value="Bacteria"/>
</dbReference>